<reference evidence="2" key="2">
    <citation type="journal article" date="2015" name="Data Brief">
        <title>Shoot transcriptome of the giant reed, Arundo donax.</title>
        <authorList>
            <person name="Barrero R.A."/>
            <person name="Guerrero F.D."/>
            <person name="Moolhuijzen P."/>
            <person name="Goolsby J.A."/>
            <person name="Tidwell J."/>
            <person name="Bellgard S.E."/>
            <person name="Bellgard M.I."/>
        </authorList>
    </citation>
    <scope>NUCLEOTIDE SEQUENCE</scope>
    <source>
        <tissue evidence="2">Shoot tissue taken approximately 20 cm above the soil surface</tissue>
    </source>
</reference>
<evidence type="ECO:0000313" key="2">
    <source>
        <dbReference type="EMBL" id="JAD25294.1"/>
    </source>
</evidence>
<feature type="compositionally biased region" description="Basic residues" evidence="1">
    <location>
        <begin position="1"/>
        <end position="25"/>
    </location>
</feature>
<organism evidence="2">
    <name type="scientific">Arundo donax</name>
    <name type="common">Giant reed</name>
    <name type="synonym">Donax arundinaceus</name>
    <dbReference type="NCBI Taxonomy" id="35708"/>
    <lineage>
        <taxon>Eukaryota</taxon>
        <taxon>Viridiplantae</taxon>
        <taxon>Streptophyta</taxon>
        <taxon>Embryophyta</taxon>
        <taxon>Tracheophyta</taxon>
        <taxon>Spermatophyta</taxon>
        <taxon>Magnoliopsida</taxon>
        <taxon>Liliopsida</taxon>
        <taxon>Poales</taxon>
        <taxon>Poaceae</taxon>
        <taxon>PACMAD clade</taxon>
        <taxon>Arundinoideae</taxon>
        <taxon>Arundineae</taxon>
        <taxon>Arundo</taxon>
    </lineage>
</organism>
<proteinExistence type="predicted"/>
<dbReference type="EMBL" id="GBRH01272601">
    <property type="protein sequence ID" value="JAD25294.1"/>
    <property type="molecule type" value="Transcribed_RNA"/>
</dbReference>
<evidence type="ECO:0000256" key="1">
    <source>
        <dbReference type="SAM" id="MobiDB-lite"/>
    </source>
</evidence>
<name>A0A0A8YG83_ARUDO</name>
<dbReference type="AlphaFoldDB" id="A0A0A8YG83"/>
<reference evidence="2" key="1">
    <citation type="submission" date="2014-09" db="EMBL/GenBank/DDBJ databases">
        <authorList>
            <person name="Magalhaes I.L.F."/>
            <person name="Oliveira U."/>
            <person name="Santos F.R."/>
            <person name="Vidigal T.H.D.A."/>
            <person name="Brescovit A.D."/>
            <person name="Santos A.J."/>
        </authorList>
    </citation>
    <scope>NUCLEOTIDE SEQUENCE</scope>
    <source>
        <tissue evidence="2">Shoot tissue taken approximately 20 cm above the soil surface</tissue>
    </source>
</reference>
<feature type="region of interest" description="Disordered" evidence="1">
    <location>
        <begin position="1"/>
        <end position="34"/>
    </location>
</feature>
<accession>A0A0A8YG83</accession>
<protein>
    <submittedName>
        <fullName evidence="2">Uncharacterized protein</fullName>
    </submittedName>
</protein>
<sequence>MMGSRHHHHLDAHSHCPRGRRRHAGSRPDPPPPR</sequence>